<accession>A0ABW7LMF4</accession>
<dbReference type="GO" id="GO:0004180">
    <property type="term" value="F:carboxypeptidase activity"/>
    <property type="evidence" value="ECO:0007669"/>
    <property type="project" value="UniProtKB-KW"/>
</dbReference>
<dbReference type="RefSeq" id="WP_395133516.1">
    <property type="nucleotide sequence ID" value="NZ_JBIMPR010000006.1"/>
</dbReference>
<gene>
    <name evidence="3" type="ORF">ACHFJ0_09540</name>
</gene>
<dbReference type="Gene3D" id="3.40.710.10">
    <property type="entry name" value="DD-peptidase/beta-lactamase superfamily"/>
    <property type="match status" value="2"/>
</dbReference>
<keyword evidence="4" id="KW-1185">Reference proteome</keyword>
<dbReference type="SUPFAM" id="SSF56601">
    <property type="entry name" value="beta-lactamase/transpeptidase-like"/>
    <property type="match status" value="1"/>
</dbReference>
<keyword evidence="3" id="KW-0121">Carboxypeptidase</keyword>
<dbReference type="Proteomes" id="UP001609376">
    <property type="component" value="Unassembled WGS sequence"/>
</dbReference>
<dbReference type="InterPro" id="IPR006311">
    <property type="entry name" value="TAT_signal"/>
</dbReference>
<comment type="caution">
    <text evidence="3">The sequence shown here is derived from an EMBL/GenBank/DDBJ whole genome shotgun (WGS) entry which is preliminary data.</text>
</comment>
<dbReference type="EMBL" id="JBIMPR010000006">
    <property type="protein sequence ID" value="MFH5774485.1"/>
    <property type="molecule type" value="Genomic_DNA"/>
</dbReference>
<dbReference type="Pfam" id="PF02113">
    <property type="entry name" value="Peptidase_S13"/>
    <property type="match status" value="1"/>
</dbReference>
<reference evidence="3 4" key="1">
    <citation type="submission" date="2024-10" db="EMBL/GenBank/DDBJ databases">
        <title>Paracoccus drimophilus sp. nov., a novel bacterium from corn roots in Hunan.</title>
        <authorList>
            <person name="Li X."/>
        </authorList>
    </citation>
    <scope>NUCLEOTIDE SEQUENCE [LARGE SCALE GENOMIC DNA]</scope>
    <source>
        <strain evidence="3 4">NGMCC 1.201697</strain>
    </source>
</reference>
<dbReference type="PANTHER" id="PTHR30023">
    <property type="entry name" value="D-ALANYL-D-ALANINE CARBOXYPEPTIDASE"/>
    <property type="match status" value="1"/>
</dbReference>
<evidence type="ECO:0000256" key="1">
    <source>
        <dbReference type="ARBA" id="ARBA00006096"/>
    </source>
</evidence>
<dbReference type="PANTHER" id="PTHR30023:SF0">
    <property type="entry name" value="PENICILLIN-SENSITIVE CARBOXYPEPTIDASE A"/>
    <property type="match status" value="1"/>
</dbReference>
<evidence type="ECO:0000256" key="2">
    <source>
        <dbReference type="ARBA" id="ARBA00022801"/>
    </source>
</evidence>
<dbReference type="InterPro" id="IPR000667">
    <property type="entry name" value="Peptidase_S13"/>
</dbReference>
<organism evidence="3 4">
    <name type="scientific">Paracoccus broussonetiae subsp. drimophilus</name>
    <dbReference type="NCBI Taxonomy" id="3373869"/>
    <lineage>
        <taxon>Bacteria</taxon>
        <taxon>Pseudomonadati</taxon>
        <taxon>Pseudomonadota</taxon>
        <taxon>Alphaproteobacteria</taxon>
        <taxon>Rhodobacterales</taxon>
        <taxon>Paracoccaceae</taxon>
        <taxon>Paracoccus</taxon>
        <taxon>Paracoccus broussonetiae</taxon>
    </lineage>
</organism>
<evidence type="ECO:0000313" key="3">
    <source>
        <dbReference type="EMBL" id="MFH5774485.1"/>
    </source>
</evidence>
<dbReference type="PRINTS" id="PR00922">
    <property type="entry name" value="DADACBPTASE3"/>
</dbReference>
<dbReference type="InterPro" id="IPR012338">
    <property type="entry name" value="Beta-lactam/transpept-like"/>
</dbReference>
<keyword evidence="3" id="KW-0645">Protease</keyword>
<dbReference type="PROSITE" id="PS51318">
    <property type="entry name" value="TAT"/>
    <property type="match status" value="1"/>
</dbReference>
<proteinExistence type="inferred from homology"/>
<comment type="similarity">
    <text evidence="1">Belongs to the peptidase S13 family.</text>
</comment>
<sequence>MNLTRRGLLAGLGATVVVYPVLARAQAQIGAVAPVATLPEVLFDVEAAVAKAKLGGEVSFAVMNAATGAVLAERHADAMMAPASTLKVVTSLYALQKLGPDHRFVTRVLRSGDDLILAGGADPLLDTDGLARLAADTAKAWQGTPPKRFLVWGGALPRRDRIAEEQDDYLPYNPAISGMILNFNRVHLGWKAGQFMLEARGGSQSPRSYTVAVGAADRASPLFTYDGSGKKESWTMARSAMGKSGARWLPVRRPELYAGDVFQTLCRAKGLVLPTPEVQDAAPNGTEVATLSSAPLSQIIRGMLKYSTNLTAEAIGLSASGAASPQASAQQMQDWLRTILPEDHFEFHDHSGLSAQNRLTAVSLTRLLVKEGDRDGLRDLLKHIPLRDEKGQAKDSDITVLAKTGTLNFVSNLSGYAKAADGREIAFTILTGDEPRRAANEGRELPEGVRSWTRRSKIMQQAMIEGWLDGGPAQIAGPAVAAGQASVVR</sequence>
<name>A0ABW7LMF4_9RHOB</name>
<keyword evidence="2" id="KW-0378">Hydrolase</keyword>
<evidence type="ECO:0000313" key="4">
    <source>
        <dbReference type="Proteomes" id="UP001609376"/>
    </source>
</evidence>
<protein>
    <submittedName>
        <fullName evidence="3">D-alanyl-D-alanine carboxypeptidase/D-alanyl-D-alanine-endopeptidase</fullName>
    </submittedName>
</protein>